<sequence>MLHKGISLLLAPLLLLQGLQVRRTTPRLAEPKGERMGQTGDNPSLSVLILGDSAALGVGVDNQQDALLGQVIHHLKPFGELSFSLFAKTGATTASTLQTLEKNLHGKHPILSQAHFDIIITSLGVNDVTSSISCDTWLDQQEQLFKLLTQRYSPTHILVTAVPPLGLFPALPNPLRWILGQRATRFNQALQQLLLILGQQTGKPGFGQLNHPTRFSLINLPLDKPSSETSMLAFMRQVMAVDGFHPGPQIYTAWAKRITEEIKRDNG</sequence>
<dbReference type="HOGENOM" id="CLU_050180_2_0_6"/>
<dbReference type="InterPro" id="IPR013830">
    <property type="entry name" value="SGNH_hydro"/>
</dbReference>
<evidence type="ECO:0000259" key="1">
    <source>
        <dbReference type="Pfam" id="PF13472"/>
    </source>
</evidence>
<proteinExistence type="predicted"/>
<dbReference type="STRING" id="318161.Sden_1908"/>
<dbReference type="CDD" id="cd01836">
    <property type="entry name" value="FeeA_FeeB_like"/>
    <property type="match status" value="1"/>
</dbReference>
<evidence type="ECO:0000313" key="3">
    <source>
        <dbReference type="Proteomes" id="UP000001982"/>
    </source>
</evidence>
<dbReference type="RefSeq" id="WP_011496347.1">
    <property type="nucleotide sequence ID" value="NC_007954.1"/>
</dbReference>
<keyword evidence="3" id="KW-1185">Reference proteome</keyword>
<feature type="domain" description="SGNH hydrolase-type esterase" evidence="1">
    <location>
        <begin position="49"/>
        <end position="193"/>
    </location>
</feature>
<dbReference type="GO" id="GO:0016788">
    <property type="term" value="F:hydrolase activity, acting on ester bonds"/>
    <property type="evidence" value="ECO:0007669"/>
    <property type="project" value="UniProtKB-ARBA"/>
</dbReference>
<dbReference type="KEGG" id="sdn:Sden_1908"/>
<dbReference type="Pfam" id="PF13472">
    <property type="entry name" value="Lipase_GDSL_2"/>
    <property type="match status" value="1"/>
</dbReference>
<dbReference type="eggNOG" id="COG2755">
    <property type="taxonomic scope" value="Bacteria"/>
</dbReference>
<dbReference type="Proteomes" id="UP000001982">
    <property type="component" value="Chromosome"/>
</dbReference>
<gene>
    <name evidence="2" type="ordered locus">Sden_1908</name>
</gene>
<organism evidence="2 3">
    <name type="scientific">Shewanella denitrificans (strain OS217 / ATCC BAA-1090 / DSM 15013)</name>
    <dbReference type="NCBI Taxonomy" id="318161"/>
    <lineage>
        <taxon>Bacteria</taxon>
        <taxon>Pseudomonadati</taxon>
        <taxon>Pseudomonadota</taxon>
        <taxon>Gammaproteobacteria</taxon>
        <taxon>Alteromonadales</taxon>
        <taxon>Shewanellaceae</taxon>
        <taxon>Shewanella</taxon>
    </lineage>
</organism>
<dbReference type="Gene3D" id="3.40.50.1110">
    <property type="entry name" value="SGNH hydrolase"/>
    <property type="match status" value="1"/>
</dbReference>
<dbReference type="AlphaFoldDB" id="Q12MY5"/>
<reference evidence="2 3" key="1">
    <citation type="submission" date="2006-03" db="EMBL/GenBank/DDBJ databases">
        <title>Complete sequence of Shewanella denitrificans OS217.</title>
        <authorList>
            <consortium name="US DOE Joint Genome Institute"/>
            <person name="Copeland A."/>
            <person name="Lucas S."/>
            <person name="Lapidus A."/>
            <person name="Barry K."/>
            <person name="Detter J.C."/>
            <person name="Glavina del Rio T."/>
            <person name="Hammon N."/>
            <person name="Israni S."/>
            <person name="Dalin E."/>
            <person name="Tice H."/>
            <person name="Pitluck S."/>
            <person name="Brettin T."/>
            <person name="Bruce D."/>
            <person name="Han C."/>
            <person name="Tapia R."/>
            <person name="Gilna P."/>
            <person name="Kiss H."/>
            <person name="Schmutz J."/>
            <person name="Larimer F."/>
            <person name="Land M."/>
            <person name="Hauser L."/>
            <person name="Kyrpides N."/>
            <person name="Lykidis A."/>
            <person name="Richardson P."/>
        </authorList>
    </citation>
    <scope>NUCLEOTIDE SEQUENCE [LARGE SCALE GENOMIC DNA]</scope>
    <source>
        <strain evidence="3">OS217 / ATCC BAA-1090 / DSM 15013</strain>
    </source>
</reference>
<dbReference type="InterPro" id="IPR036514">
    <property type="entry name" value="SGNH_hydro_sf"/>
</dbReference>
<name>Q12MY5_SHEDO</name>
<accession>Q12MY5</accession>
<protein>
    <submittedName>
        <fullName evidence="2">Lipolytic enzyme, G-D-S-L</fullName>
    </submittedName>
</protein>
<dbReference type="EMBL" id="CP000302">
    <property type="protein sequence ID" value="ABE55191.1"/>
    <property type="molecule type" value="Genomic_DNA"/>
</dbReference>
<dbReference type="SUPFAM" id="SSF52266">
    <property type="entry name" value="SGNH hydrolase"/>
    <property type="match status" value="1"/>
</dbReference>
<evidence type="ECO:0000313" key="2">
    <source>
        <dbReference type="EMBL" id="ABE55191.1"/>
    </source>
</evidence>
<dbReference type="OrthoDB" id="9804395at2"/>